<dbReference type="Proteomes" id="UP001522868">
    <property type="component" value="Unassembled WGS sequence"/>
</dbReference>
<dbReference type="InterPro" id="IPR001466">
    <property type="entry name" value="Beta-lactam-related"/>
</dbReference>
<evidence type="ECO:0000313" key="4">
    <source>
        <dbReference type="Proteomes" id="UP001522868"/>
    </source>
</evidence>
<dbReference type="EMBL" id="JALPTH010000004">
    <property type="protein sequence ID" value="MCK8676812.1"/>
    <property type="molecule type" value="Genomic_DNA"/>
</dbReference>
<dbReference type="PANTHER" id="PTHR46825">
    <property type="entry name" value="D-ALANYL-D-ALANINE-CARBOXYPEPTIDASE/ENDOPEPTIDASE AMPH"/>
    <property type="match status" value="1"/>
</dbReference>
<dbReference type="InterPro" id="IPR012338">
    <property type="entry name" value="Beta-lactam/transpept-like"/>
</dbReference>
<feature type="chain" id="PRO_5047135409" evidence="1">
    <location>
        <begin position="31"/>
        <end position="388"/>
    </location>
</feature>
<evidence type="ECO:0000313" key="3">
    <source>
        <dbReference type="EMBL" id="MCK8676812.1"/>
    </source>
</evidence>
<dbReference type="InterPro" id="IPR050491">
    <property type="entry name" value="AmpC-like"/>
</dbReference>
<protein>
    <submittedName>
        <fullName evidence="3">Beta-lactamase family protein</fullName>
    </submittedName>
</protein>
<reference evidence="3 4" key="1">
    <citation type="submission" date="2022-04" db="EMBL/GenBank/DDBJ databases">
        <title>Streptomyces sp. nov. LCR6-01 isolated from Lichen of Dirinaria sp.</title>
        <authorList>
            <person name="Kanchanasin P."/>
            <person name="Tanasupawat S."/>
            <person name="Phongsopitanun W."/>
        </authorList>
    </citation>
    <scope>NUCLEOTIDE SEQUENCE [LARGE SCALE GENOMIC DNA]</scope>
    <source>
        <strain evidence="3 4">LCR6-01</strain>
    </source>
</reference>
<feature type="signal peptide" evidence="1">
    <location>
        <begin position="1"/>
        <end position="30"/>
    </location>
</feature>
<dbReference type="Gene3D" id="3.40.710.10">
    <property type="entry name" value="DD-peptidase/beta-lactamase superfamily"/>
    <property type="match status" value="1"/>
</dbReference>
<accession>A0ABT0I681</accession>
<proteinExistence type="predicted"/>
<feature type="domain" description="Beta-lactamase-related" evidence="2">
    <location>
        <begin position="53"/>
        <end position="378"/>
    </location>
</feature>
<evidence type="ECO:0000259" key="2">
    <source>
        <dbReference type="Pfam" id="PF00144"/>
    </source>
</evidence>
<keyword evidence="1" id="KW-0732">Signal</keyword>
<dbReference type="PANTHER" id="PTHR46825:SF7">
    <property type="entry name" value="D-ALANYL-D-ALANINE CARBOXYPEPTIDASE"/>
    <property type="match status" value="1"/>
</dbReference>
<evidence type="ECO:0000256" key="1">
    <source>
        <dbReference type="SAM" id="SignalP"/>
    </source>
</evidence>
<gene>
    <name evidence="3" type="ORF">M1O15_05255</name>
</gene>
<dbReference type="SUPFAM" id="SSF56601">
    <property type="entry name" value="beta-lactamase/transpeptidase-like"/>
    <property type="match status" value="1"/>
</dbReference>
<organism evidence="3 4">
    <name type="scientific">Streptomyces lichenis</name>
    <dbReference type="NCBI Taxonomy" id="2306967"/>
    <lineage>
        <taxon>Bacteria</taxon>
        <taxon>Bacillati</taxon>
        <taxon>Actinomycetota</taxon>
        <taxon>Actinomycetes</taxon>
        <taxon>Kitasatosporales</taxon>
        <taxon>Streptomycetaceae</taxon>
        <taxon>Streptomyces</taxon>
    </lineage>
</organism>
<sequence>MSVHSARRAAPVALLTAALTAAALTTPAAAAGDQTPRTAEGDRGHQRTLAAARAVVEEGGAPGILVQVRDRRGTWNGSAGVADRTTGRERLPQDRFRAGSLTKTFVSTVVLQLEAEGRLDLDDRVERWLPGTVRGSGHDGRKITLRQLLNHTSGVHSYTEDPGFQEKYFGPGFLRHRYDTWTPKQLVSLAMAHTPAFAPGTSWGYSNTNYVLLGMVIEKATGRPYAQEVERRVLKPLKLKATSFPGTRTRLPQPSGRAYAHIPGDATLHDVTELNPSGAGAAGEVVTNTSDLQRFLRTLLRGGLLPRAQMEELTTTVPMTGAPEGYRYGLGIYAQKLSCGKEVWGHSGGIHGSGSDMVSTRDGRHSLTLNVNGDAGDPQTVVEAEFCG</sequence>
<dbReference type="RefSeq" id="WP_248632037.1">
    <property type="nucleotide sequence ID" value="NZ_JALPTH010000004.1"/>
</dbReference>
<name>A0ABT0I681_9ACTN</name>
<comment type="caution">
    <text evidence="3">The sequence shown here is derived from an EMBL/GenBank/DDBJ whole genome shotgun (WGS) entry which is preliminary data.</text>
</comment>
<keyword evidence="4" id="KW-1185">Reference proteome</keyword>
<dbReference type="Pfam" id="PF00144">
    <property type="entry name" value="Beta-lactamase"/>
    <property type="match status" value="1"/>
</dbReference>